<comment type="similarity">
    <text evidence="1">Belongs to the bacterial solute-binding protein 1 family.</text>
</comment>
<dbReference type="SUPFAM" id="SSF53850">
    <property type="entry name" value="Periplasmic binding protein-like II"/>
    <property type="match status" value="1"/>
</dbReference>
<dbReference type="InterPro" id="IPR006059">
    <property type="entry name" value="SBP"/>
</dbReference>
<feature type="compositionally biased region" description="Basic and acidic residues" evidence="4">
    <location>
        <begin position="1"/>
        <end position="21"/>
    </location>
</feature>
<dbReference type="EMBL" id="CP109535">
    <property type="protein sequence ID" value="WTY97645.1"/>
    <property type="molecule type" value="Genomic_DNA"/>
</dbReference>
<dbReference type="InterPro" id="IPR050490">
    <property type="entry name" value="Bact_solute-bd_prot1"/>
</dbReference>
<keyword evidence="2" id="KW-0813">Transport</keyword>
<dbReference type="AlphaFoldDB" id="A0AAU3GWU7"/>
<feature type="region of interest" description="Disordered" evidence="4">
    <location>
        <begin position="1"/>
        <end position="25"/>
    </location>
</feature>
<dbReference type="PANTHER" id="PTHR43649">
    <property type="entry name" value="ARABINOSE-BINDING PROTEIN-RELATED"/>
    <property type="match status" value="1"/>
</dbReference>
<protein>
    <submittedName>
        <fullName evidence="5">Extracellular solute-binding protein</fullName>
    </submittedName>
</protein>
<evidence type="ECO:0000256" key="3">
    <source>
        <dbReference type="ARBA" id="ARBA00022729"/>
    </source>
</evidence>
<gene>
    <name evidence="5" type="ORF">OG626_23515</name>
</gene>
<proteinExistence type="inferred from homology"/>
<evidence type="ECO:0000256" key="4">
    <source>
        <dbReference type="SAM" id="MobiDB-lite"/>
    </source>
</evidence>
<keyword evidence="3" id="KW-0732">Signal</keyword>
<evidence type="ECO:0000256" key="1">
    <source>
        <dbReference type="ARBA" id="ARBA00008520"/>
    </source>
</evidence>
<name>A0AAU3GWU7_9ACTN</name>
<accession>A0AAU3GWU7</accession>
<organism evidence="5">
    <name type="scientific">Streptomyces sp. NBC_01401</name>
    <dbReference type="NCBI Taxonomy" id="2903854"/>
    <lineage>
        <taxon>Bacteria</taxon>
        <taxon>Bacillati</taxon>
        <taxon>Actinomycetota</taxon>
        <taxon>Actinomycetes</taxon>
        <taxon>Kitasatosporales</taxon>
        <taxon>Streptomycetaceae</taxon>
        <taxon>Streptomyces</taxon>
    </lineage>
</organism>
<reference evidence="5" key="1">
    <citation type="submission" date="2022-10" db="EMBL/GenBank/DDBJ databases">
        <title>The complete genomes of actinobacterial strains from the NBC collection.</title>
        <authorList>
            <person name="Joergensen T.S."/>
            <person name="Alvarez Arevalo M."/>
            <person name="Sterndorff E.B."/>
            <person name="Faurdal D."/>
            <person name="Vuksanovic O."/>
            <person name="Mourched A.-S."/>
            <person name="Charusanti P."/>
            <person name="Shaw S."/>
            <person name="Blin K."/>
            <person name="Weber T."/>
        </authorList>
    </citation>
    <scope>NUCLEOTIDE SEQUENCE</scope>
    <source>
        <strain evidence="5">NBC_01401</strain>
    </source>
</reference>
<dbReference type="Pfam" id="PF01547">
    <property type="entry name" value="SBP_bac_1"/>
    <property type="match status" value="1"/>
</dbReference>
<evidence type="ECO:0000313" key="5">
    <source>
        <dbReference type="EMBL" id="WTY97645.1"/>
    </source>
</evidence>
<dbReference type="PANTHER" id="PTHR43649:SF34">
    <property type="entry name" value="ABC TRANSPORTER PERIPLASMIC-BINDING PROTEIN YCJN-RELATED"/>
    <property type="match status" value="1"/>
</dbReference>
<evidence type="ECO:0000256" key="2">
    <source>
        <dbReference type="ARBA" id="ARBA00022448"/>
    </source>
</evidence>
<dbReference type="Gene3D" id="3.40.190.10">
    <property type="entry name" value="Periplasmic binding protein-like II"/>
    <property type="match status" value="2"/>
</dbReference>
<sequence length="509" mass="54573">MTYGDHCTHDRTHDCTHDRTGARTGTRTRIRTRPRTRRARAALALGCLLTLVSAACTGGPGGDAQGSGDGKPAAEGPIVVASGLDVTGSGSVRQQLIEEWNRRHAGSKAQQAKLVELPGGADQQRSQLLGALQSGSARYDVVNLDITWIPEFAEAGLIRPMPVQETGPAADDDRDFIRRVHATTVWKDRSYARPFNTDVGLLYYRPDLLTKADIAVDKQPNAHWTWDQLYASVKTLGLNPVRSDERAGWTTQLKQYEGLTVNTVEAFADAGVELTDSEGKYSSDPGELKKGLDSLLDRVDRGRVQPAALSSDETASLTDFAEGRAVFLRHWPYAYGALGSLMGPKAYAVNPLPGKAVLGGQNLAVTADSPRATNARALITFLTSRESERCLLDAGFAATRASVYGSAAKPCWPRVAAALRPAGEDAPKAAATTGEGGPKGQGAQARATYIRILGAALTEAVQRPRTPYYGAFTQVLQSRVHALLAEERPDTAEAAKGLDKELRDVFAGR</sequence>